<organism evidence="1 2">
    <name type="scientific">Trametes pubescens</name>
    <name type="common">White-rot fungus</name>
    <dbReference type="NCBI Taxonomy" id="154538"/>
    <lineage>
        <taxon>Eukaryota</taxon>
        <taxon>Fungi</taxon>
        <taxon>Dikarya</taxon>
        <taxon>Basidiomycota</taxon>
        <taxon>Agaricomycotina</taxon>
        <taxon>Agaricomycetes</taxon>
        <taxon>Polyporales</taxon>
        <taxon>Polyporaceae</taxon>
        <taxon>Trametes</taxon>
    </lineage>
</organism>
<keyword evidence="2" id="KW-1185">Reference proteome</keyword>
<dbReference type="OrthoDB" id="1861185at2759"/>
<comment type="caution">
    <text evidence="1">The sequence shown here is derived from an EMBL/GenBank/DDBJ whole genome shotgun (WGS) entry which is preliminary data.</text>
</comment>
<protein>
    <submittedName>
        <fullName evidence="1">Uncharacterized protein</fullName>
    </submittedName>
</protein>
<dbReference type="AlphaFoldDB" id="A0A1M2W2N3"/>
<gene>
    <name evidence="1" type="ORF">TRAPUB_9222</name>
</gene>
<dbReference type="EMBL" id="MNAD01000321">
    <property type="protein sequence ID" value="OJT14111.1"/>
    <property type="molecule type" value="Genomic_DNA"/>
</dbReference>
<name>A0A1M2W2N3_TRAPU</name>
<evidence type="ECO:0000313" key="1">
    <source>
        <dbReference type="EMBL" id="OJT14111.1"/>
    </source>
</evidence>
<sequence length="106" mass="11388">MESRFLASLDSLDMNQKMSLAKGKLQTIGDLLNKSPAEAAKKCKIPAKEMDRLIDLVCQEVAPQPQLLSDVAHLGGEKITTGDAHLDDVLGGGIRTGTLWDISGEK</sequence>
<dbReference type="Proteomes" id="UP000184267">
    <property type="component" value="Unassembled WGS sequence"/>
</dbReference>
<accession>A0A1M2W2N3</accession>
<reference evidence="1 2" key="1">
    <citation type="submission" date="2016-10" db="EMBL/GenBank/DDBJ databases">
        <title>Genome sequence of the basidiomycete white-rot fungus Trametes pubescens.</title>
        <authorList>
            <person name="Makela M.R."/>
            <person name="Granchi Z."/>
            <person name="Peng M."/>
            <person name="De Vries R.P."/>
            <person name="Grigoriev I."/>
            <person name="Riley R."/>
            <person name="Hilden K."/>
        </authorList>
    </citation>
    <scope>NUCLEOTIDE SEQUENCE [LARGE SCALE GENOMIC DNA]</scope>
    <source>
        <strain evidence="1 2">FBCC735</strain>
    </source>
</reference>
<dbReference type="OMA" id="CQEVAPQ"/>
<evidence type="ECO:0000313" key="2">
    <source>
        <dbReference type="Proteomes" id="UP000184267"/>
    </source>
</evidence>
<proteinExistence type="predicted"/>